<gene>
    <name evidence="5" type="ORF">QT711_09700</name>
</gene>
<feature type="domain" description="N-acetyltransferase" evidence="4">
    <location>
        <begin position="10"/>
        <end position="172"/>
    </location>
</feature>
<dbReference type="PANTHER" id="PTHR43792">
    <property type="entry name" value="GNAT FAMILY, PUTATIVE (AFU_ORTHOLOGUE AFUA_3G00765)-RELATED-RELATED"/>
    <property type="match status" value="1"/>
</dbReference>
<protein>
    <submittedName>
        <fullName evidence="5">GNAT family protein</fullName>
        <ecNumber evidence="5">2.-.-.-</ecNumber>
    </submittedName>
</protein>
<dbReference type="InterPro" id="IPR051531">
    <property type="entry name" value="N-acetyltransferase"/>
</dbReference>
<evidence type="ECO:0000256" key="1">
    <source>
        <dbReference type="ARBA" id="ARBA00022679"/>
    </source>
</evidence>
<evidence type="ECO:0000313" key="5">
    <source>
        <dbReference type="EMBL" id="MDW0113460.1"/>
    </source>
</evidence>
<dbReference type="EMBL" id="JAUBDI010000008">
    <property type="protein sequence ID" value="MDW0113460.1"/>
    <property type="molecule type" value="Genomic_DNA"/>
</dbReference>
<dbReference type="Gene3D" id="3.40.630.30">
    <property type="match status" value="1"/>
</dbReference>
<comment type="similarity">
    <text evidence="3">Belongs to the acetyltransferase family. RimJ subfamily.</text>
</comment>
<dbReference type="GO" id="GO:0016740">
    <property type="term" value="F:transferase activity"/>
    <property type="evidence" value="ECO:0007669"/>
    <property type="project" value="UniProtKB-KW"/>
</dbReference>
<evidence type="ECO:0000313" key="6">
    <source>
        <dbReference type="Proteomes" id="UP001282284"/>
    </source>
</evidence>
<dbReference type="CDD" id="cd04301">
    <property type="entry name" value="NAT_SF"/>
    <property type="match status" value="1"/>
</dbReference>
<sequence>MVGMLKSKRVLLREMEEEDWVDVHHYASQEKVCQYQPWGPNTEQDSKDFVMQVLRDATKDSRERFVFAILLRENGKMIGAGEITKQDHTNRVGEIGYIIHPAYWGSGYATETANALLTFGFRQLKFHRIFATCDPRNIGSSRVLEKVGMTLEGRLREVLLLRDGWRDSLLYSVLEQEWIEK</sequence>
<evidence type="ECO:0000256" key="3">
    <source>
        <dbReference type="ARBA" id="ARBA00038502"/>
    </source>
</evidence>
<organism evidence="5 6">
    <name type="scientific">Sporosarcina saromensis</name>
    <dbReference type="NCBI Taxonomy" id="359365"/>
    <lineage>
        <taxon>Bacteria</taxon>
        <taxon>Bacillati</taxon>
        <taxon>Bacillota</taxon>
        <taxon>Bacilli</taxon>
        <taxon>Bacillales</taxon>
        <taxon>Caryophanaceae</taxon>
        <taxon>Sporosarcina</taxon>
    </lineage>
</organism>
<reference evidence="5 6" key="1">
    <citation type="submission" date="2023-06" db="EMBL/GenBank/DDBJ databases">
        <title>Sporosarcina sp. nov., isolated from Korean traditional fermented seafood 'Jeotgal'.</title>
        <authorList>
            <person name="Yang A.I."/>
            <person name="Shin N.-R."/>
        </authorList>
    </citation>
    <scope>NUCLEOTIDE SEQUENCE [LARGE SCALE GENOMIC DNA]</scope>
    <source>
        <strain evidence="5 6">KCTC13119</strain>
    </source>
</reference>
<dbReference type="SUPFAM" id="SSF55729">
    <property type="entry name" value="Acyl-CoA N-acyltransferases (Nat)"/>
    <property type="match status" value="1"/>
</dbReference>
<dbReference type="PANTHER" id="PTHR43792:SF8">
    <property type="entry name" value="[RIBOSOMAL PROTEIN US5]-ALANINE N-ACETYLTRANSFERASE"/>
    <property type="match status" value="1"/>
</dbReference>
<dbReference type="EC" id="2.-.-.-" evidence="5"/>
<keyword evidence="2" id="KW-0012">Acyltransferase</keyword>
<name>A0ABU4G918_9BACL</name>
<proteinExistence type="inferred from homology"/>
<dbReference type="Pfam" id="PF13302">
    <property type="entry name" value="Acetyltransf_3"/>
    <property type="match status" value="1"/>
</dbReference>
<dbReference type="InterPro" id="IPR016181">
    <property type="entry name" value="Acyl_CoA_acyltransferase"/>
</dbReference>
<dbReference type="InterPro" id="IPR000182">
    <property type="entry name" value="GNAT_dom"/>
</dbReference>
<accession>A0ABU4G918</accession>
<dbReference type="RefSeq" id="WP_317943817.1">
    <property type="nucleotide sequence ID" value="NZ_JAUBDI010000008.1"/>
</dbReference>
<evidence type="ECO:0000259" key="4">
    <source>
        <dbReference type="PROSITE" id="PS51186"/>
    </source>
</evidence>
<keyword evidence="1 5" id="KW-0808">Transferase</keyword>
<keyword evidence="6" id="KW-1185">Reference proteome</keyword>
<comment type="caution">
    <text evidence="5">The sequence shown here is derived from an EMBL/GenBank/DDBJ whole genome shotgun (WGS) entry which is preliminary data.</text>
</comment>
<dbReference type="Proteomes" id="UP001282284">
    <property type="component" value="Unassembled WGS sequence"/>
</dbReference>
<evidence type="ECO:0000256" key="2">
    <source>
        <dbReference type="ARBA" id="ARBA00023315"/>
    </source>
</evidence>
<dbReference type="PROSITE" id="PS51186">
    <property type="entry name" value="GNAT"/>
    <property type="match status" value="1"/>
</dbReference>